<evidence type="ECO:0000313" key="6">
    <source>
        <dbReference type="Proteomes" id="UP000817854"/>
    </source>
</evidence>
<dbReference type="InterPro" id="IPR018060">
    <property type="entry name" value="HTH_AraC"/>
</dbReference>
<dbReference type="PANTHER" id="PTHR43280:SF2">
    <property type="entry name" value="HTH-TYPE TRANSCRIPTIONAL REGULATOR EXSA"/>
    <property type="match status" value="1"/>
</dbReference>
<feature type="domain" description="HTH araC/xylS-type" evidence="4">
    <location>
        <begin position="153"/>
        <end position="253"/>
    </location>
</feature>
<protein>
    <submittedName>
        <fullName evidence="5">Helix-turn-helix transcriptional regulator</fullName>
    </submittedName>
</protein>
<dbReference type="SUPFAM" id="SSF46689">
    <property type="entry name" value="Homeodomain-like"/>
    <property type="match status" value="2"/>
</dbReference>
<dbReference type="InterPro" id="IPR009057">
    <property type="entry name" value="Homeodomain-like_sf"/>
</dbReference>
<evidence type="ECO:0000256" key="2">
    <source>
        <dbReference type="ARBA" id="ARBA00023125"/>
    </source>
</evidence>
<sequence length="270" mass="31878">MKIRIFEPKDIRLKKYIEYFYETELEDESYFAFPHFNLPVSYVDNSIVKIIDNEVFIENMENLNNSFFTVNKFVLPIKINIIGKVNDFCIVFKPYGLVQFLENTLDWKSSRDIFLINFFNNFNFPLLGINSDEKVTYISNFLLEKLIEKQGTDIVIKAIELMDKNELSIDLIAKQCNCSPKKLYRLFKSLCGESPITFKKIIKFRKSLEKIKKVNPEFNLTEVALDSNYYDQANFNNAFKKLTGETPKHFFKKTQSISQKNIYFKIIKKS</sequence>
<keyword evidence="3" id="KW-0804">Transcription</keyword>
<dbReference type="SMART" id="SM00342">
    <property type="entry name" value="HTH_ARAC"/>
    <property type="match status" value="1"/>
</dbReference>
<gene>
    <name evidence="5" type="ORF">FIA58_005155</name>
</gene>
<dbReference type="Proteomes" id="UP000817854">
    <property type="component" value="Unassembled WGS sequence"/>
</dbReference>
<keyword evidence="1" id="KW-0805">Transcription regulation</keyword>
<evidence type="ECO:0000259" key="4">
    <source>
        <dbReference type="PROSITE" id="PS01124"/>
    </source>
</evidence>
<comment type="caution">
    <text evidence="5">The sequence shown here is derived from an EMBL/GenBank/DDBJ whole genome shotgun (WGS) entry which is preliminary data.</text>
</comment>
<evidence type="ECO:0000256" key="1">
    <source>
        <dbReference type="ARBA" id="ARBA00023015"/>
    </source>
</evidence>
<reference evidence="5" key="2">
    <citation type="submission" date="2020-02" db="EMBL/GenBank/DDBJ databases">
        <title>Flavobacterium profundi sp. nov., isolated from a deep-sea seamount.</title>
        <authorList>
            <person name="Zhang D.-C."/>
        </authorList>
    </citation>
    <scope>NUCLEOTIDE SEQUENCE</scope>
    <source>
        <strain evidence="5">EC11</strain>
    </source>
</reference>
<evidence type="ECO:0000313" key="5">
    <source>
        <dbReference type="EMBL" id="NHN25061.1"/>
    </source>
</evidence>
<reference evidence="5" key="1">
    <citation type="submission" date="2019-05" db="EMBL/GenBank/DDBJ databases">
        <authorList>
            <person name="Lianzixin W."/>
        </authorList>
    </citation>
    <scope>NUCLEOTIDE SEQUENCE</scope>
    <source>
        <strain evidence="5">EC11</strain>
    </source>
</reference>
<evidence type="ECO:0000256" key="3">
    <source>
        <dbReference type="ARBA" id="ARBA00023163"/>
    </source>
</evidence>
<name>A0ABX0ISH3_9FLAO</name>
<dbReference type="Gene3D" id="1.10.10.60">
    <property type="entry name" value="Homeodomain-like"/>
    <property type="match status" value="1"/>
</dbReference>
<keyword evidence="2" id="KW-0238">DNA-binding</keyword>
<proteinExistence type="predicted"/>
<organism evidence="5 6">
    <name type="scientific">Flavobacterium jejuense</name>
    <dbReference type="NCBI Taxonomy" id="1544455"/>
    <lineage>
        <taxon>Bacteria</taxon>
        <taxon>Pseudomonadati</taxon>
        <taxon>Bacteroidota</taxon>
        <taxon>Flavobacteriia</taxon>
        <taxon>Flavobacteriales</taxon>
        <taxon>Flavobacteriaceae</taxon>
        <taxon>Flavobacterium</taxon>
    </lineage>
</organism>
<dbReference type="RefSeq" id="WP_140960796.1">
    <property type="nucleotide sequence ID" value="NZ_VEVQ02000003.1"/>
</dbReference>
<dbReference type="PANTHER" id="PTHR43280">
    <property type="entry name" value="ARAC-FAMILY TRANSCRIPTIONAL REGULATOR"/>
    <property type="match status" value="1"/>
</dbReference>
<dbReference type="Pfam" id="PF12833">
    <property type="entry name" value="HTH_18"/>
    <property type="match status" value="1"/>
</dbReference>
<accession>A0ABX0ISH3</accession>
<keyword evidence="6" id="KW-1185">Reference proteome</keyword>
<dbReference type="PROSITE" id="PS01124">
    <property type="entry name" value="HTH_ARAC_FAMILY_2"/>
    <property type="match status" value="1"/>
</dbReference>
<dbReference type="EMBL" id="VEVQ02000003">
    <property type="protein sequence ID" value="NHN25061.1"/>
    <property type="molecule type" value="Genomic_DNA"/>
</dbReference>